<dbReference type="EnsemblMetazoa" id="XM_019902423.1">
    <property type="protein sequence ID" value="XP_019757982.1"/>
    <property type="gene ID" value="LOC109536274"/>
</dbReference>
<keyword evidence="1" id="KW-0812">Transmembrane</keyword>
<name>A0AAR5PAS1_DENPD</name>
<dbReference type="InterPro" id="IPR036682">
    <property type="entry name" value="OS_D_A10/PebIII_sf"/>
</dbReference>
<sequence length="173" mass="20213">MNNHCSCKSVLELHSFPSFDRIFQDINITYLHFMAIHNKIKCKSVIMKIFIIVCCAFIGLVLADTPKYTTKYDNVDLEEIIKSDRLMKNYVNCLLEKGKCTPDGAELKRVLPDALHTECSKCSDSQKKGSRKIMRHLIDNKPEWWTELENKYDKEGAYKKQYREELKKDGIKL</sequence>
<accession>A0AAR5PAS1</accession>
<reference evidence="3" key="1">
    <citation type="journal article" date="2013" name="Genome Biol.">
        <title>Draft genome of the mountain pine beetle, Dendroctonus ponderosae Hopkins, a major forest pest.</title>
        <authorList>
            <person name="Keeling C.I."/>
            <person name="Yuen M.M."/>
            <person name="Liao N.Y."/>
            <person name="Docking T.R."/>
            <person name="Chan S.K."/>
            <person name="Taylor G.A."/>
            <person name="Palmquist D.L."/>
            <person name="Jackman S.D."/>
            <person name="Nguyen A."/>
            <person name="Li M."/>
            <person name="Henderson H."/>
            <person name="Janes J.K."/>
            <person name="Zhao Y."/>
            <person name="Pandoh P."/>
            <person name="Moore R."/>
            <person name="Sperling F.A."/>
            <person name="Huber D.P."/>
            <person name="Birol I."/>
            <person name="Jones S.J."/>
            <person name="Bohlmann J."/>
        </authorList>
    </citation>
    <scope>NUCLEOTIDE SEQUENCE</scope>
</reference>
<evidence type="ECO:0000313" key="2">
    <source>
        <dbReference type="EnsemblMetazoa" id="XP_019757982.1"/>
    </source>
</evidence>
<reference evidence="2" key="2">
    <citation type="submission" date="2024-08" db="UniProtKB">
        <authorList>
            <consortium name="EnsemblMetazoa"/>
        </authorList>
    </citation>
    <scope>IDENTIFICATION</scope>
</reference>
<evidence type="ECO:0000256" key="1">
    <source>
        <dbReference type="SAM" id="Phobius"/>
    </source>
</evidence>
<dbReference type="Proteomes" id="UP000019118">
    <property type="component" value="Unassembled WGS sequence"/>
</dbReference>
<dbReference type="GeneID" id="109536274"/>
<dbReference type="KEGG" id="dpa:109536274"/>
<dbReference type="PANTHER" id="PTHR11257">
    <property type="entry name" value="CHEMOSENSORY PROTEIN-RELATED"/>
    <property type="match status" value="1"/>
</dbReference>
<dbReference type="SUPFAM" id="SSF100910">
    <property type="entry name" value="Chemosensory protein Csp2"/>
    <property type="match status" value="1"/>
</dbReference>
<dbReference type="AlphaFoldDB" id="A0AAR5PAS1"/>
<feature type="transmembrane region" description="Helical" evidence="1">
    <location>
        <begin position="45"/>
        <end position="63"/>
    </location>
</feature>
<organism evidence="2 3">
    <name type="scientific">Dendroctonus ponderosae</name>
    <name type="common">Mountain pine beetle</name>
    <dbReference type="NCBI Taxonomy" id="77166"/>
    <lineage>
        <taxon>Eukaryota</taxon>
        <taxon>Metazoa</taxon>
        <taxon>Ecdysozoa</taxon>
        <taxon>Arthropoda</taxon>
        <taxon>Hexapoda</taxon>
        <taxon>Insecta</taxon>
        <taxon>Pterygota</taxon>
        <taxon>Neoptera</taxon>
        <taxon>Endopterygota</taxon>
        <taxon>Coleoptera</taxon>
        <taxon>Polyphaga</taxon>
        <taxon>Cucujiformia</taxon>
        <taxon>Curculionidae</taxon>
        <taxon>Scolytinae</taxon>
        <taxon>Dendroctonus</taxon>
    </lineage>
</organism>
<proteinExistence type="predicted"/>
<keyword evidence="1" id="KW-0472">Membrane</keyword>
<dbReference type="Gene3D" id="1.10.2080.10">
    <property type="entry name" value="Insect odorant-binding protein A10/Ejaculatory bulb-specific protein 3"/>
    <property type="match status" value="1"/>
</dbReference>
<dbReference type="InterPro" id="IPR005055">
    <property type="entry name" value="A10/PebIII"/>
</dbReference>
<keyword evidence="1" id="KW-1133">Transmembrane helix</keyword>
<dbReference type="PANTHER" id="PTHR11257:SF12">
    <property type="entry name" value="EJACULATORY BULB-SPECIFIC PROTEIN 3-RELATED"/>
    <property type="match status" value="1"/>
</dbReference>
<dbReference type="Pfam" id="PF03392">
    <property type="entry name" value="OS-D"/>
    <property type="match status" value="1"/>
</dbReference>
<keyword evidence="3" id="KW-1185">Reference proteome</keyword>
<protein>
    <submittedName>
        <fullName evidence="2">Uncharacterized protein</fullName>
    </submittedName>
</protein>
<evidence type="ECO:0000313" key="3">
    <source>
        <dbReference type="Proteomes" id="UP000019118"/>
    </source>
</evidence>